<organism evidence="1 2">
    <name type="scientific">Plakobranchus ocellatus</name>
    <dbReference type="NCBI Taxonomy" id="259542"/>
    <lineage>
        <taxon>Eukaryota</taxon>
        <taxon>Metazoa</taxon>
        <taxon>Spiralia</taxon>
        <taxon>Lophotrochozoa</taxon>
        <taxon>Mollusca</taxon>
        <taxon>Gastropoda</taxon>
        <taxon>Heterobranchia</taxon>
        <taxon>Euthyneura</taxon>
        <taxon>Panpulmonata</taxon>
        <taxon>Sacoglossa</taxon>
        <taxon>Placobranchoidea</taxon>
        <taxon>Plakobranchidae</taxon>
        <taxon>Plakobranchus</taxon>
    </lineage>
</organism>
<name>A0AAV4AAN9_9GAST</name>
<sequence length="102" mass="11484">MLFKCRSHQGTFISSGPQVFDDLPNLAVLAKPLICPTVNSAGAEHRFTIYNLILSPRTLKVEHKAKSESEAHELMKRLFSCLVCTTSLLAQIFRYNEMVCIL</sequence>
<gene>
    <name evidence="1" type="ORF">PoB_003003900</name>
</gene>
<accession>A0AAV4AAN9</accession>
<proteinExistence type="predicted"/>
<protein>
    <submittedName>
        <fullName evidence="1">Uncharacterized protein</fullName>
    </submittedName>
</protein>
<keyword evidence="2" id="KW-1185">Reference proteome</keyword>
<evidence type="ECO:0000313" key="2">
    <source>
        <dbReference type="Proteomes" id="UP000735302"/>
    </source>
</evidence>
<dbReference type="EMBL" id="BLXT01003727">
    <property type="protein sequence ID" value="GFO03534.1"/>
    <property type="molecule type" value="Genomic_DNA"/>
</dbReference>
<evidence type="ECO:0000313" key="1">
    <source>
        <dbReference type="EMBL" id="GFO03534.1"/>
    </source>
</evidence>
<dbReference type="AlphaFoldDB" id="A0AAV4AAN9"/>
<dbReference type="Proteomes" id="UP000735302">
    <property type="component" value="Unassembled WGS sequence"/>
</dbReference>
<reference evidence="1 2" key="1">
    <citation type="journal article" date="2021" name="Elife">
        <title>Chloroplast acquisition without the gene transfer in kleptoplastic sea slugs, Plakobranchus ocellatus.</title>
        <authorList>
            <person name="Maeda T."/>
            <person name="Takahashi S."/>
            <person name="Yoshida T."/>
            <person name="Shimamura S."/>
            <person name="Takaki Y."/>
            <person name="Nagai Y."/>
            <person name="Toyoda A."/>
            <person name="Suzuki Y."/>
            <person name="Arimoto A."/>
            <person name="Ishii H."/>
            <person name="Satoh N."/>
            <person name="Nishiyama T."/>
            <person name="Hasebe M."/>
            <person name="Maruyama T."/>
            <person name="Minagawa J."/>
            <person name="Obokata J."/>
            <person name="Shigenobu S."/>
        </authorList>
    </citation>
    <scope>NUCLEOTIDE SEQUENCE [LARGE SCALE GENOMIC DNA]</scope>
</reference>
<comment type="caution">
    <text evidence="1">The sequence shown here is derived from an EMBL/GenBank/DDBJ whole genome shotgun (WGS) entry which is preliminary data.</text>
</comment>